<evidence type="ECO:0000313" key="1">
    <source>
        <dbReference type="EMBL" id="KAJ8624207.1"/>
    </source>
</evidence>
<reference evidence="1 2" key="1">
    <citation type="journal article" date="2022" name="Hortic Res">
        <title>A haplotype resolved chromosomal level avocado genome allows analysis of novel avocado genes.</title>
        <authorList>
            <person name="Nath O."/>
            <person name="Fletcher S.J."/>
            <person name="Hayward A."/>
            <person name="Shaw L.M."/>
            <person name="Masouleh A.K."/>
            <person name="Furtado A."/>
            <person name="Henry R.J."/>
            <person name="Mitter N."/>
        </authorList>
    </citation>
    <scope>NUCLEOTIDE SEQUENCE [LARGE SCALE GENOMIC DNA]</scope>
    <source>
        <strain evidence="2">cv. Hass</strain>
    </source>
</reference>
<sequence length="286" mass="32023">MSKEKEFDLNTGARIPTVALGTGTSPPDAVGDAIITAVKEGYRHIDCARVYGNEKEIGLALKKLFEDGIVKREDLFLPQNSGVVIKCQKMCLWHWILLCKSCSLTMLICTLSIGPFGQRSHCLVSSPKALPHLTSLLENLLSIARVPPAVNQVECHPGWQQTRLREFCQSKGVHLSAYSPLGSRGSTWVKSDILKDPILNMISEKLGKTPAQVALRWGLQMGQSVLPKSTNEYRIKENLDVFDWTIPEDLFVKFSEIEQRKLIRGEVIVHELGPYKTLEELWDGEI</sequence>
<evidence type="ECO:0000313" key="2">
    <source>
        <dbReference type="Proteomes" id="UP001234297"/>
    </source>
</evidence>
<proteinExistence type="predicted"/>
<organism evidence="1 2">
    <name type="scientific">Persea americana</name>
    <name type="common">Avocado</name>
    <dbReference type="NCBI Taxonomy" id="3435"/>
    <lineage>
        <taxon>Eukaryota</taxon>
        <taxon>Viridiplantae</taxon>
        <taxon>Streptophyta</taxon>
        <taxon>Embryophyta</taxon>
        <taxon>Tracheophyta</taxon>
        <taxon>Spermatophyta</taxon>
        <taxon>Magnoliopsida</taxon>
        <taxon>Magnoliidae</taxon>
        <taxon>Laurales</taxon>
        <taxon>Lauraceae</taxon>
        <taxon>Persea</taxon>
    </lineage>
</organism>
<dbReference type="EMBL" id="CM056819">
    <property type="protein sequence ID" value="KAJ8624207.1"/>
    <property type="molecule type" value="Genomic_DNA"/>
</dbReference>
<gene>
    <name evidence="1" type="ORF">MRB53_032737</name>
</gene>
<protein>
    <submittedName>
        <fullName evidence="1">Uncharacterized protein</fullName>
    </submittedName>
</protein>
<accession>A0ACC2KSS0</accession>
<dbReference type="Proteomes" id="UP001234297">
    <property type="component" value="Chromosome 11"/>
</dbReference>
<comment type="caution">
    <text evidence="1">The sequence shown here is derived from an EMBL/GenBank/DDBJ whole genome shotgun (WGS) entry which is preliminary data.</text>
</comment>
<name>A0ACC2KSS0_PERAE</name>
<keyword evidence="2" id="KW-1185">Reference proteome</keyword>